<dbReference type="AlphaFoldDB" id="A0A0G1NPN4"/>
<name>A0A0G1NPN4_9BACT</name>
<reference evidence="2 3" key="1">
    <citation type="journal article" date="2015" name="Nature">
        <title>rRNA introns, odd ribosomes, and small enigmatic genomes across a large radiation of phyla.</title>
        <authorList>
            <person name="Brown C.T."/>
            <person name="Hug L.A."/>
            <person name="Thomas B.C."/>
            <person name="Sharon I."/>
            <person name="Castelle C.J."/>
            <person name="Singh A."/>
            <person name="Wilkins M.J."/>
            <person name="Williams K.H."/>
            <person name="Banfield J.F."/>
        </authorList>
    </citation>
    <scope>NUCLEOTIDE SEQUENCE [LARGE SCALE GENOMIC DNA]</scope>
</reference>
<sequence length="266" mass="31173">MGDVPCLYDEMQWPAINGDTGESFIASLGKEKWDVVQLRFWGNVEQANELVELAKNVGWAVDLTQEEGIPWVNLKEKDTSISRKLAEDVKLNVAKLTKNYGPVTLVKASREDWDEFINAYRDLWRSFGAQPLISRSKSLSDFFKTINEDYVSFYKLNASNETIAWHFGYKFGKEYIYEFPTYNNKYAKYSPGKVLLWFLLEKARKDGYERFSLGRGIEPYKLRWTKKVKPLVSISIYRKKYLSKLDPIRIRKKLVVVYKKLTGRKR</sequence>
<dbReference type="SUPFAM" id="SSF55729">
    <property type="entry name" value="Acyl-CoA N-acyltransferases (Nat)"/>
    <property type="match status" value="1"/>
</dbReference>
<dbReference type="Proteomes" id="UP000034107">
    <property type="component" value="Unassembled WGS sequence"/>
</dbReference>
<accession>A0A0G1NPN4</accession>
<evidence type="ECO:0000313" key="3">
    <source>
        <dbReference type="Proteomes" id="UP000034107"/>
    </source>
</evidence>
<proteinExistence type="predicted"/>
<gene>
    <name evidence="2" type="ORF">UX31_C0004G0006</name>
</gene>
<protein>
    <recommendedName>
        <fullName evidence="1">BioF2-like acetyltransferase domain-containing protein</fullName>
    </recommendedName>
</protein>
<comment type="caution">
    <text evidence="2">The sequence shown here is derived from an EMBL/GenBank/DDBJ whole genome shotgun (WGS) entry which is preliminary data.</text>
</comment>
<evidence type="ECO:0000313" key="2">
    <source>
        <dbReference type="EMBL" id="KKU22277.1"/>
    </source>
</evidence>
<dbReference type="EMBL" id="LCLS01000004">
    <property type="protein sequence ID" value="KKU22277.1"/>
    <property type="molecule type" value="Genomic_DNA"/>
</dbReference>
<evidence type="ECO:0000259" key="1">
    <source>
        <dbReference type="Pfam" id="PF13480"/>
    </source>
</evidence>
<dbReference type="Pfam" id="PF13480">
    <property type="entry name" value="Acetyltransf_6"/>
    <property type="match status" value="1"/>
</dbReference>
<feature type="domain" description="BioF2-like acetyltransferase" evidence="1">
    <location>
        <begin position="87"/>
        <end position="221"/>
    </location>
</feature>
<dbReference type="InterPro" id="IPR038740">
    <property type="entry name" value="BioF2-like_GNAT_dom"/>
</dbReference>
<dbReference type="Gene3D" id="3.40.630.30">
    <property type="match status" value="1"/>
</dbReference>
<organism evidence="2 3">
    <name type="scientific">Candidatus Nomurabacteria bacterium GW2011_GWA1_46_11</name>
    <dbReference type="NCBI Taxonomy" id="1618732"/>
    <lineage>
        <taxon>Bacteria</taxon>
        <taxon>Candidatus Nomuraibacteriota</taxon>
    </lineage>
</organism>
<dbReference type="InterPro" id="IPR016181">
    <property type="entry name" value="Acyl_CoA_acyltransferase"/>
</dbReference>